<evidence type="ECO:0000313" key="2">
    <source>
        <dbReference type="Proteomes" id="UP001066276"/>
    </source>
</evidence>
<protein>
    <submittedName>
        <fullName evidence="1">Uncharacterized protein</fullName>
    </submittedName>
</protein>
<comment type="caution">
    <text evidence="1">The sequence shown here is derived from an EMBL/GenBank/DDBJ whole genome shotgun (WGS) entry which is preliminary data.</text>
</comment>
<proteinExistence type="predicted"/>
<organism evidence="1 2">
    <name type="scientific">Pleurodeles waltl</name>
    <name type="common">Iberian ribbed newt</name>
    <dbReference type="NCBI Taxonomy" id="8319"/>
    <lineage>
        <taxon>Eukaryota</taxon>
        <taxon>Metazoa</taxon>
        <taxon>Chordata</taxon>
        <taxon>Craniata</taxon>
        <taxon>Vertebrata</taxon>
        <taxon>Euteleostomi</taxon>
        <taxon>Amphibia</taxon>
        <taxon>Batrachia</taxon>
        <taxon>Caudata</taxon>
        <taxon>Salamandroidea</taxon>
        <taxon>Salamandridae</taxon>
        <taxon>Pleurodelinae</taxon>
        <taxon>Pleurodeles</taxon>
    </lineage>
</organism>
<reference evidence="1" key="1">
    <citation type="journal article" date="2022" name="bioRxiv">
        <title>Sequencing and chromosome-scale assembly of the giantPleurodeles waltlgenome.</title>
        <authorList>
            <person name="Brown T."/>
            <person name="Elewa A."/>
            <person name="Iarovenko S."/>
            <person name="Subramanian E."/>
            <person name="Araus A.J."/>
            <person name="Petzold A."/>
            <person name="Susuki M."/>
            <person name="Suzuki K.-i.T."/>
            <person name="Hayashi T."/>
            <person name="Toyoda A."/>
            <person name="Oliveira C."/>
            <person name="Osipova E."/>
            <person name="Leigh N.D."/>
            <person name="Simon A."/>
            <person name="Yun M.H."/>
        </authorList>
    </citation>
    <scope>NUCLEOTIDE SEQUENCE</scope>
    <source>
        <strain evidence="1">20211129_DDA</strain>
        <tissue evidence="1">Liver</tissue>
    </source>
</reference>
<name>A0AAV7WZQ9_PLEWA</name>
<keyword evidence="2" id="KW-1185">Reference proteome</keyword>
<dbReference type="AlphaFoldDB" id="A0AAV7WZQ9"/>
<sequence>MPDRHNVGDRCSYKACRQALNVGQKSAPYLQQATGMLTLSVNGIAYELRAGNQLLFYMWLKVEREKGLQQS</sequence>
<evidence type="ECO:0000313" key="1">
    <source>
        <dbReference type="EMBL" id="KAJ1217344.1"/>
    </source>
</evidence>
<accession>A0AAV7WZQ9</accession>
<dbReference type="Proteomes" id="UP001066276">
    <property type="component" value="Chromosome 1_1"/>
</dbReference>
<dbReference type="EMBL" id="JANPWB010000001">
    <property type="protein sequence ID" value="KAJ1217344.1"/>
    <property type="molecule type" value="Genomic_DNA"/>
</dbReference>
<gene>
    <name evidence="1" type="ORF">NDU88_004938</name>
</gene>